<sequence>MPWTAAASKEEEINVFEKFDAALHSLTGNNKTSKTDPGMQMEIVQSQLEEMELSIEDMEAGLECLLRRLIKTRVSLLNIFNH</sequence>
<dbReference type="Proteomes" id="UP000828048">
    <property type="component" value="Chromosome 8"/>
</dbReference>
<gene>
    <name evidence="1" type="ORF">Vadar_023225</name>
</gene>
<dbReference type="EMBL" id="CM037158">
    <property type="protein sequence ID" value="KAH7852311.1"/>
    <property type="molecule type" value="Genomic_DNA"/>
</dbReference>
<organism evidence="1 2">
    <name type="scientific">Vaccinium darrowii</name>
    <dbReference type="NCBI Taxonomy" id="229202"/>
    <lineage>
        <taxon>Eukaryota</taxon>
        <taxon>Viridiplantae</taxon>
        <taxon>Streptophyta</taxon>
        <taxon>Embryophyta</taxon>
        <taxon>Tracheophyta</taxon>
        <taxon>Spermatophyta</taxon>
        <taxon>Magnoliopsida</taxon>
        <taxon>eudicotyledons</taxon>
        <taxon>Gunneridae</taxon>
        <taxon>Pentapetalae</taxon>
        <taxon>asterids</taxon>
        <taxon>Ericales</taxon>
        <taxon>Ericaceae</taxon>
        <taxon>Vaccinioideae</taxon>
        <taxon>Vaccinieae</taxon>
        <taxon>Vaccinium</taxon>
    </lineage>
</organism>
<protein>
    <submittedName>
        <fullName evidence="1">Uncharacterized protein</fullName>
    </submittedName>
</protein>
<keyword evidence="2" id="KW-1185">Reference proteome</keyword>
<proteinExistence type="predicted"/>
<evidence type="ECO:0000313" key="1">
    <source>
        <dbReference type="EMBL" id="KAH7852311.1"/>
    </source>
</evidence>
<comment type="caution">
    <text evidence="1">The sequence shown here is derived from an EMBL/GenBank/DDBJ whole genome shotgun (WGS) entry which is preliminary data.</text>
</comment>
<evidence type="ECO:0000313" key="2">
    <source>
        <dbReference type="Proteomes" id="UP000828048"/>
    </source>
</evidence>
<name>A0ACB7YFC1_9ERIC</name>
<reference evidence="1 2" key="1">
    <citation type="journal article" date="2021" name="Hortic Res">
        <title>High-quality reference genome and annotation aids understanding of berry development for evergreen blueberry (Vaccinium darrowii).</title>
        <authorList>
            <person name="Yu J."/>
            <person name="Hulse-Kemp A.M."/>
            <person name="Babiker E."/>
            <person name="Staton M."/>
        </authorList>
    </citation>
    <scope>NUCLEOTIDE SEQUENCE [LARGE SCALE GENOMIC DNA]</scope>
    <source>
        <strain evidence="2">cv. NJ 8807/NJ 8810</strain>
        <tissue evidence="1">Young leaf</tissue>
    </source>
</reference>
<accession>A0ACB7YFC1</accession>